<dbReference type="RefSeq" id="WP_224956967.1">
    <property type="nucleotide sequence ID" value="NZ_BAAAYK010000038.1"/>
</dbReference>
<protein>
    <recommendedName>
        <fullName evidence="5">DUF3558 domain-containing protein</fullName>
    </recommendedName>
</protein>
<dbReference type="EMBL" id="BAAAYK010000038">
    <property type="protein sequence ID" value="GAA3365090.1"/>
    <property type="molecule type" value="Genomic_DNA"/>
</dbReference>
<accession>A0ABP6S0U2</accession>
<evidence type="ECO:0000256" key="2">
    <source>
        <dbReference type="SAM" id="SignalP"/>
    </source>
</evidence>
<feature type="signal peptide" evidence="2">
    <location>
        <begin position="1"/>
        <end position="21"/>
    </location>
</feature>
<evidence type="ECO:0000313" key="4">
    <source>
        <dbReference type="Proteomes" id="UP001500483"/>
    </source>
</evidence>
<organism evidence="3 4">
    <name type="scientific">Saccharopolyspora gregorii</name>
    <dbReference type="NCBI Taxonomy" id="33914"/>
    <lineage>
        <taxon>Bacteria</taxon>
        <taxon>Bacillati</taxon>
        <taxon>Actinomycetota</taxon>
        <taxon>Actinomycetes</taxon>
        <taxon>Pseudonocardiales</taxon>
        <taxon>Pseudonocardiaceae</taxon>
        <taxon>Saccharopolyspora</taxon>
    </lineage>
</organism>
<keyword evidence="2" id="KW-0732">Signal</keyword>
<evidence type="ECO:0000313" key="3">
    <source>
        <dbReference type="EMBL" id="GAA3365090.1"/>
    </source>
</evidence>
<dbReference type="PROSITE" id="PS51257">
    <property type="entry name" value="PROKAR_LIPOPROTEIN"/>
    <property type="match status" value="1"/>
</dbReference>
<comment type="caution">
    <text evidence="3">The sequence shown here is derived from an EMBL/GenBank/DDBJ whole genome shotgun (WGS) entry which is preliminary data.</text>
</comment>
<feature type="region of interest" description="Disordered" evidence="1">
    <location>
        <begin position="28"/>
        <end position="59"/>
    </location>
</feature>
<dbReference type="InterPro" id="IPR024520">
    <property type="entry name" value="DUF3558"/>
</dbReference>
<evidence type="ECO:0000256" key="1">
    <source>
        <dbReference type="SAM" id="MobiDB-lite"/>
    </source>
</evidence>
<proteinExistence type="predicted"/>
<reference evidence="4" key="1">
    <citation type="journal article" date="2019" name="Int. J. Syst. Evol. Microbiol.">
        <title>The Global Catalogue of Microorganisms (GCM) 10K type strain sequencing project: providing services to taxonomists for standard genome sequencing and annotation.</title>
        <authorList>
            <consortium name="The Broad Institute Genomics Platform"/>
            <consortium name="The Broad Institute Genome Sequencing Center for Infectious Disease"/>
            <person name="Wu L."/>
            <person name="Ma J."/>
        </authorList>
    </citation>
    <scope>NUCLEOTIDE SEQUENCE [LARGE SCALE GENOMIC DNA]</scope>
    <source>
        <strain evidence="4">JCM 9687</strain>
    </source>
</reference>
<feature type="chain" id="PRO_5045352431" description="DUF3558 domain-containing protein" evidence="2">
    <location>
        <begin position="22"/>
        <end position="190"/>
    </location>
</feature>
<keyword evidence="4" id="KW-1185">Reference proteome</keyword>
<dbReference type="Pfam" id="PF12079">
    <property type="entry name" value="DUF3558"/>
    <property type="match status" value="1"/>
</dbReference>
<gene>
    <name evidence="3" type="ORF">GCM10020366_63630</name>
</gene>
<evidence type="ECO:0008006" key="5">
    <source>
        <dbReference type="Google" id="ProtNLM"/>
    </source>
</evidence>
<dbReference type="Proteomes" id="UP001500483">
    <property type="component" value="Unassembled WGS sequence"/>
</dbReference>
<name>A0ABP6S0U2_9PSEU</name>
<sequence length="190" mass="19631">MRRSMSTAVALVPAALVVVLAACTTGGSLPMPSSAPETSGSDESEPESVTPSITREVPPQRRIGLADASAEQLCGLVTVDELGQLAYPVRHGVPREIGLEPPVRGCQFAAENGVRSILVGTQPEGYAELGQDEVRLGERPGTETLRANDCTVFAAASGATLQVTARAAEADGDECETAQGVAQYVLAGVR</sequence>